<feature type="signal peptide" evidence="1">
    <location>
        <begin position="1"/>
        <end position="20"/>
    </location>
</feature>
<protein>
    <recommendedName>
        <fullName evidence="3">DUF3347 domain-containing protein</fullName>
    </recommendedName>
</protein>
<keyword evidence="1" id="KW-0732">Signal</keyword>
<reference evidence="2" key="1">
    <citation type="submission" date="2016-04" db="EMBL/GenBank/DDBJ databases">
        <authorList>
            <person name="Evans L.H."/>
            <person name="Alamgir A."/>
            <person name="Owens N."/>
            <person name="Weber N.D."/>
            <person name="Virtaneva K."/>
            <person name="Barbian K."/>
            <person name="Babar A."/>
            <person name="Rosenke K."/>
        </authorList>
    </citation>
    <scope>NUCLEOTIDE SEQUENCE</scope>
    <source>
        <strain evidence="2">86-2</strain>
    </source>
</reference>
<dbReference type="AlphaFoldDB" id="A0A212K9T4"/>
<gene>
    <name evidence="2" type="ORF">KL86DYS2_13377</name>
</gene>
<feature type="chain" id="PRO_5012962306" description="DUF3347 domain-containing protein" evidence="1">
    <location>
        <begin position="21"/>
        <end position="118"/>
    </location>
</feature>
<proteinExistence type="predicted"/>
<name>A0A212K9T4_9BACT</name>
<organism evidence="2">
    <name type="scientific">uncultured Dysgonomonas sp</name>
    <dbReference type="NCBI Taxonomy" id="206096"/>
    <lineage>
        <taxon>Bacteria</taxon>
        <taxon>Pseudomonadati</taxon>
        <taxon>Bacteroidota</taxon>
        <taxon>Bacteroidia</taxon>
        <taxon>Bacteroidales</taxon>
        <taxon>Dysgonomonadaceae</taxon>
        <taxon>Dysgonomonas</taxon>
        <taxon>environmental samples</taxon>
    </lineage>
</organism>
<evidence type="ECO:0000256" key="1">
    <source>
        <dbReference type="SAM" id="SignalP"/>
    </source>
</evidence>
<dbReference type="RefSeq" id="WP_135104876.1">
    <property type="nucleotide sequence ID" value="NZ_CABTJG010000009.1"/>
</dbReference>
<evidence type="ECO:0008006" key="3">
    <source>
        <dbReference type="Google" id="ProtNLM"/>
    </source>
</evidence>
<accession>A0A212K9T4</accession>
<evidence type="ECO:0000313" key="2">
    <source>
        <dbReference type="EMBL" id="SBW08453.1"/>
    </source>
</evidence>
<sequence>MKRLLILVVAVLGLGASSYAQNDYDVLWVLNNKSTFETVAEYVNATSNQKEYMRAIFYDSTEKLKSALIDNDKEAAEKALFFNLANVRSVLSEKQYRKYLTILNTTINDQQGKYMASK</sequence>
<dbReference type="EMBL" id="FLUL01000001">
    <property type="protein sequence ID" value="SBW08453.1"/>
    <property type="molecule type" value="Genomic_DNA"/>
</dbReference>